<proteinExistence type="predicted"/>
<dbReference type="InterPro" id="IPR002539">
    <property type="entry name" value="MaoC-like_dom"/>
</dbReference>
<accession>A0A937VXL8</accession>
<dbReference type="SUPFAM" id="SSF54637">
    <property type="entry name" value="Thioesterase/thiol ester dehydrase-isomerase"/>
    <property type="match status" value="1"/>
</dbReference>
<comment type="caution">
    <text evidence="2">The sequence shown here is derived from an EMBL/GenBank/DDBJ whole genome shotgun (WGS) entry which is preliminary data.</text>
</comment>
<dbReference type="Pfam" id="PF01575">
    <property type="entry name" value="MaoC_dehydratas"/>
    <property type="match status" value="1"/>
</dbReference>
<dbReference type="AlphaFoldDB" id="A0A937VXL8"/>
<feature type="domain" description="MaoC-like" evidence="1">
    <location>
        <begin position="45"/>
        <end position="120"/>
    </location>
</feature>
<organism evidence="2 3">
    <name type="scientific">Tectimicrobiota bacterium</name>
    <dbReference type="NCBI Taxonomy" id="2528274"/>
    <lineage>
        <taxon>Bacteria</taxon>
        <taxon>Pseudomonadati</taxon>
        <taxon>Nitrospinota/Tectimicrobiota group</taxon>
        <taxon>Candidatus Tectimicrobiota</taxon>
    </lineage>
</organism>
<name>A0A937VXL8_UNCTE</name>
<protein>
    <recommendedName>
        <fullName evidence="1">MaoC-like domain-containing protein</fullName>
    </recommendedName>
</protein>
<sequence>MNTALYYEDIAIGDEIGPLERTVTLEQVQTFLAIRSTRPGPTRFTDEAQARSEGLPGPIVPGAVNTAMVAQLLTGWSPTIRLKKLEVSFRQVVRHNTLLEIKGVVTAKQVVDQEPQVECDVFMENDEGAVHVMGHAIVVLPMRSRES</sequence>
<evidence type="ECO:0000259" key="1">
    <source>
        <dbReference type="Pfam" id="PF01575"/>
    </source>
</evidence>
<dbReference type="EMBL" id="VGLS01000079">
    <property type="protein sequence ID" value="MBM3222979.1"/>
    <property type="molecule type" value="Genomic_DNA"/>
</dbReference>
<evidence type="ECO:0000313" key="3">
    <source>
        <dbReference type="Proteomes" id="UP000712673"/>
    </source>
</evidence>
<dbReference type="CDD" id="cd03441">
    <property type="entry name" value="R_hydratase_like"/>
    <property type="match status" value="1"/>
</dbReference>
<reference evidence="2" key="1">
    <citation type="submission" date="2019-03" db="EMBL/GenBank/DDBJ databases">
        <title>Lake Tanganyika Metagenome-Assembled Genomes (MAGs).</title>
        <authorList>
            <person name="Tran P."/>
        </authorList>
    </citation>
    <scope>NUCLEOTIDE SEQUENCE</scope>
    <source>
        <strain evidence="2">K_DeepCast_65m_m2_066</strain>
    </source>
</reference>
<evidence type="ECO:0000313" key="2">
    <source>
        <dbReference type="EMBL" id="MBM3222979.1"/>
    </source>
</evidence>
<gene>
    <name evidence="2" type="ORF">FJZ47_04130</name>
</gene>
<dbReference type="Gene3D" id="3.10.129.10">
    <property type="entry name" value="Hotdog Thioesterase"/>
    <property type="match status" value="1"/>
</dbReference>
<dbReference type="InterPro" id="IPR029069">
    <property type="entry name" value="HotDog_dom_sf"/>
</dbReference>
<dbReference type="Proteomes" id="UP000712673">
    <property type="component" value="Unassembled WGS sequence"/>
</dbReference>